<proteinExistence type="predicted"/>
<dbReference type="EMBL" id="JAKOGI010001614">
    <property type="protein sequence ID" value="KAJ8424737.1"/>
    <property type="molecule type" value="Genomic_DNA"/>
</dbReference>
<dbReference type="AlphaFoldDB" id="A0A9Q1GSP6"/>
<feature type="domain" description="Aminotransferase-like plant mobile" evidence="2">
    <location>
        <begin position="45"/>
        <end position="229"/>
    </location>
</feature>
<dbReference type="Pfam" id="PF10536">
    <property type="entry name" value="PMD"/>
    <property type="match status" value="1"/>
</dbReference>
<gene>
    <name evidence="3" type="ORF">Cgig2_027770</name>
</gene>
<evidence type="ECO:0000313" key="4">
    <source>
        <dbReference type="Proteomes" id="UP001153076"/>
    </source>
</evidence>
<keyword evidence="4" id="KW-1185">Reference proteome</keyword>
<organism evidence="3 4">
    <name type="scientific">Carnegiea gigantea</name>
    <dbReference type="NCBI Taxonomy" id="171969"/>
    <lineage>
        <taxon>Eukaryota</taxon>
        <taxon>Viridiplantae</taxon>
        <taxon>Streptophyta</taxon>
        <taxon>Embryophyta</taxon>
        <taxon>Tracheophyta</taxon>
        <taxon>Spermatophyta</taxon>
        <taxon>Magnoliopsida</taxon>
        <taxon>eudicotyledons</taxon>
        <taxon>Gunneridae</taxon>
        <taxon>Pentapetalae</taxon>
        <taxon>Caryophyllales</taxon>
        <taxon>Cactineae</taxon>
        <taxon>Cactaceae</taxon>
        <taxon>Cactoideae</taxon>
        <taxon>Echinocereeae</taxon>
        <taxon>Carnegiea</taxon>
    </lineage>
</organism>
<reference evidence="3" key="1">
    <citation type="submission" date="2022-04" db="EMBL/GenBank/DDBJ databases">
        <title>Carnegiea gigantea Genome sequencing and assembly v2.</title>
        <authorList>
            <person name="Copetti D."/>
            <person name="Sanderson M.J."/>
            <person name="Burquez A."/>
            <person name="Wojciechowski M.F."/>
        </authorList>
    </citation>
    <scope>NUCLEOTIDE SEQUENCE</scope>
    <source>
        <strain evidence="3">SGP5-SGP5p</strain>
        <tissue evidence="3">Aerial part</tissue>
    </source>
</reference>
<evidence type="ECO:0000313" key="3">
    <source>
        <dbReference type="EMBL" id="KAJ8424737.1"/>
    </source>
</evidence>
<protein>
    <recommendedName>
        <fullName evidence="2">Aminotransferase-like plant mobile domain-containing protein</fullName>
    </recommendedName>
</protein>
<keyword evidence="1" id="KW-0732">Signal</keyword>
<feature type="chain" id="PRO_5040503387" description="Aminotransferase-like plant mobile domain-containing protein" evidence="1">
    <location>
        <begin position="19"/>
        <end position="246"/>
    </location>
</feature>
<accession>A0A9Q1GSP6</accession>
<sequence>MLNCVNFIKLSIFILTSGLDHFYREYFVYFVHGEQTNSEKEKVETKKRSPPRILLQERMADLIVIAEVELAAFLAFWLSHFVLPHGKEVIRPEKFVMAMMMASGQRISLASTVLGYIYHSLGEAASDPDHPGKANAIFPSHYLAELFSCLYRNHPDSDCPGDFPTLVRYAGLLGSKLSLRQARHIFSYGRYLSLRASSYREDSRNGRYVIDIGLPEEDSKFLLSIRFAMLLICIGVELLLEPYYSN</sequence>
<evidence type="ECO:0000259" key="2">
    <source>
        <dbReference type="Pfam" id="PF10536"/>
    </source>
</evidence>
<dbReference type="OrthoDB" id="694455at2759"/>
<dbReference type="InterPro" id="IPR019557">
    <property type="entry name" value="AminoTfrase-like_pln_mobile"/>
</dbReference>
<comment type="caution">
    <text evidence="3">The sequence shown here is derived from an EMBL/GenBank/DDBJ whole genome shotgun (WGS) entry which is preliminary data.</text>
</comment>
<dbReference type="Proteomes" id="UP001153076">
    <property type="component" value="Unassembled WGS sequence"/>
</dbReference>
<evidence type="ECO:0000256" key="1">
    <source>
        <dbReference type="SAM" id="SignalP"/>
    </source>
</evidence>
<name>A0A9Q1GSP6_9CARY</name>
<feature type="signal peptide" evidence="1">
    <location>
        <begin position="1"/>
        <end position="18"/>
    </location>
</feature>